<proteinExistence type="predicted"/>
<keyword evidence="3" id="KW-1185">Reference proteome</keyword>
<comment type="caution">
    <text evidence="2">The sequence shown here is derived from an EMBL/GenBank/DDBJ whole genome shotgun (WGS) entry which is preliminary data.</text>
</comment>
<dbReference type="EMBL" id="CAJFDH010000003">
    <property type="protein sequence ID" value="CAD5214358.1"/>
    <property type="molecule type" value="Genomic_DNA"/>
</dbReference>
<evidence type="ECO:0000313" key="3">
    <source>
        <dbReference type="Proteomes" id="UP000614601"/>
    </source>
</evidence>
<feature type="transmembrane region" description="Helical" evidence="1">
    <location>
        <begin position="29"/>
        <end position="51"/>
    </location>
</feature>
<gene>
    <name evidence="2" type="ORF">BOKJ2_LOCUS5553</name>
</gene>
<evidence type="ECO:0000256" key="1">
    <source>
        <dbReference type="SAM" id="Phobius"/>
    </source>
</evidence>
<evidence type="ECO:0000313" key="2">
    <source>
        <dbReference type="EMBL" id="CAD5214358.1"/>
    </source>
</evidence>
<sequence length="130" mass="15014">MTVFKLRRLNNIATKTVKSHTGKRRKVEYMLLIISITSPLLFLLKSCVYLLDFPTGFFKVRVLEGFICFYFLDYLIVQAFAIVQLIINPSFWSFVKAGKIDPSLSTKELNHVQLRSKTVLPSQSQNVSFF</sequence>
<protein>
    <submittedName>
        <fullName evidence="2">Uncharacterized protein</fullName>
    </submittedName>
</protein>
<feature type="transmembrane region" description="Helical" evidence="1">
    <location>
        <begin position="63"/>
        <end position="87"/>
    </location>
</feature>
<name>A0A811KDF4_9BILA</name>
<keyword evidence="1" id="KW-0472">Membrane</keyword>
<dbReference type="Proteomes" id="UP000614601">
    <property type="component" value="Unassembled WGS sequence"/>
</dbReference>
<dbReference type="EMBL" id="CAJFCW020000003">
    <property type="protein sequence ID" value="CAG9102606.1"/>
    <property type="molecule type" value="Genomic_DNA"/>
</dbReference>
<keyword evidence="1" id="KW-0812">Transmembrane</keyword>
<accession>A0A811KDF4</accession>
<reference evidence="2" key="1">
    <citation type="submission" date="2020-09" db="EMBL/GenBank/DDBJ databases">
        <authorList>
            <person name="Kikuchi T."/>
        </authorList>
    </citation>
    <scope>NUCLEOTIDE SEQUENCE</scope>
    <source>
        <strain evidence="2">SH1</strain>
    </source>
</reference>
<dbReference type="AlphaFoldDB" id="A0A811KDF4"/>
<dbReference type="Proteomes" id="UP000783686">
    <property type="component" value="Unassembled WGS sequence"/>
</dbReference>
<keyword evidence="1" id="KW-1133">Transmembrane helix</keyword>
<organism evidence="2 3">
    <name type="scientific">Bursaphelenchus okinawaensis</name>
    <dbReference type="NCBI Taxonomy" id="465554"/>
    <lineage>
        <taxon>Eukaryota</taxon>
        <taxon>Metazoa</taxon>
        <taxon>Ecdysozoa</taxon>
        <taxon>Nematoda</taxon>
        <taxon>Chromadorea</taxon>
        <taxon>Rhabditida</taxon>
        <taxon>Tylenchina</taxon>
        <taxon>Tylenchomorpha</taxon>
        <taxon>Aphelenchoidea</taxon>
        <taxon>Aphelenchoididae</taxon>
        <taxon>Bursaphelenchus</taxon>
    </lineage>
</organism>